<protein>
    <submittedName>
        <fullName evidence="3">Uncharacterized protein</fullName>
    </submittedName>
</protein>
<evidence type="ECO:0000313" key="4">
    <source>
        <dbReference type="Proteomes" id="UP000095751"/>
    </source>
</evidence>
<feature type="region of interest" description="Disordered" evidence="1">
    <location>
        <begin position="66"/>
        <end position="95"/>
    </location>
</feature>
<dbReference type="OrthoDB" id="39732at2759"/>
<evidence type="ECO:0000313" key="3">
    <source>
        <dbReference type="EMBL" id="OEU12466.1"/>
    </source>
</evidence>
<evidence type="ECO:0000256" key="2">
    <source>
        <dbReference type="SAM" id="SignalP"/>
    </source>
</evidence>
<organism evidence="3 4">
    <name type="scientific">Fragilariopsis cylindrus CCMP1102</name>
    <dbReference type="NCBI Taxonomy" id="635003"/>
    <lineage>
        <taxon>Eukaryota</taxon>
        <taxon>Sar</taxon>
        <taxon>Stramenopiles</taxon>
        <taxon>Ochrophyta</taxon>
        <taxon>Bacillariophyta</taxon>
        <taxon>Bacillariophyceae</taxon>
        <taxon>Bacillariophycidae</taxon>
        <taxon>Bacillariales</taxon>
        <taxon>Bacillariaceae</taxon>
        <taxon>Fragilariopsis</taxon>
    </lineage>
</organism>
<dbReference type="Pfam" id="PF25192">
    <property type="entry name" value="DiatomPyrShell"/>
    <property type="match status" value="1"/>
</dbReference>
<name>A0A1E7F2V0_9STRA</name>
<gene>
    <name evidence="3" type="ORF">FRACYDRAFT_191312</name>
</gene>
<evidence type="ECO:0000256" key="1">
    <source>
        <dbReference type="SAM" id="MobiDB-lite"/>
    </source>
</evidence>
<dbReference type="InParanoid" id="A0A1E7F2V0"/>
<proteinExistence type="predicted"/>
<reference evidence="3 4" key="1">
    <citation type="submission" date="2016-09" db="EMBL/GenBank/DDBJ databases">
        <title>Extensive genetic diversity and differential bi-allelic expression allows diatom success in the polar Southern Ocean.</title>
        <authorList>
            <consortium name="DOE Joint Genome Institute"/>
            <person name="Mock T."/>
            <person name="Otillar R.P."/>
            <person name="Strauss J."/>
            <person name="Dupont C."/>
            <person name="Frickenhaus S."/>
            <person name="Maumus F."/>
            <person name="Mcmullan M."/>
            <person name="Sanges R."/>
            <person name="Schmutz J."/>
            <person name="Toseland A."/>
            <person name="Valas R."/>
            <person name="Veluchamy A."/>
            <person name="Ward B.J."/>
            <person name="Allen A."/>
            <person name="Barry K."/>
            <person name="Falciatore A."/>
            <person name="Ferrante M."/>
            <person name="Fortunato A.E."/>
            <person name="Gloeckner G."/>
            <person name="Gruber A."/>
            <person name="Hipkin R."/>
            <person name="Janech M."/>
            <person name="Kroth P."/>
            <person name="Leese F."/>
            <person name="Lindquist E."/>
            <person name="Lyon B.R."/>
            <person name="Martin J."/>
            <person name="Mayer C."/>
            <person name="Parker M."/>
            <person name="Quesneville H."/>
            <person name="Raymond J."/>
            <person name="Uhlig C."/>
            <person name="Valentin K.U."/>
            <person name="Worden A.Z."/>
            <person name="Armbrust E.V."/>
            <person name="Bowler C."/>
            <person name="Green B."/>
            <person name="Moulton V."/>
            <person name="Van Oosterhout C."/>
            <person name="Grigoriev I."/>
        </authorList>
    </citation>
    <scope>NUCLEOTIDE SEQUENCE [LARGE SCALE GENOMIC DNA]</scope>
    <source>
        <strain evidence="3 4">CCMP1102</strain>
    </source>
</reference>
<feature type="signal peptide" evidence="2">
    <location>
        <begin position="1"/>
        <end position="21"/>
    </location>
</feature>
<feature type="compositionally biased region" description="Low complexity" evidence="1">
    <location>
        <begin position="72"/>
        <end position="88"/>
    </location>
</feature>
<accession>A0A1E7F2V0</accession>
<dbReference type="InterPro" id="IPR057491">
    <property type="entry name" value="DiatomPyrShell"/>
</dbReference>
<dbReference type="Proteomes" id="UP000095751">
    <property type="component" value="Unassembled WGS sequence"/>
</dbReference>
<dbReference type="EMBL" id="KV784364">
    <property type="protein sequence ID" value="OEU12466.1"/>
    <property type="molecule type" value="Genomic_DNA"/>
</dbReference>
<feature type="chain" id="PRO_5009192569" evidence="2">
    <location>
        <begin position="22"/>
        <end position="381"/>
    </location>
</feature>
<dbReference type="AlphaFoldDB" id="A0A1E7F2V0"/>
<keyword evidence="4" id="KW-1185">Reference proteome</keyword>
<keyword evidence="2" id="KW-0732">Signal</keyword>
<sequence>MKITNQLFALFITQQVLSVSAFAPKNVAFKNTALNYQRNEGEKFQQEKLVNHDLKDLQKVAKGFAPKKKKNNAQPLAPQQQQQQQPKPEVGGSKKFDLSAAKKVRVVRHTGAVRGAFKSLAGTQSVKSIQGGKCLKTWNISNDSVDRVSVMINNEGVPLSANVEVWQGPNSTPMRLQIASDDGNTYPFSAVLETPNKHNSIAVRNMSPMEFPIGACVVADVEDVKAGGNKQAGQGAVVQALADLGEPYKVDGDNGMESFQFENTVESIQILLQTDGRPLHARVELVQGTNDNKQVVDIFSENGLEQPFFAVIDTPAMFDMSAGATVRIVNTAPSTVFPLSAIVEPYMVSDSYVQPVKPKTKVDISNDLFFLSTDDDDVEQI</sequence>
<dbReference type="KEGG" id="fcy:FRACYDRAFT_191312"/>